<dbReference type="Gene3D" id="1.10.8.10">
    <property type="entry name" value="DNA helicase RuvA subunit, C-terminal domain"/>
    <property type="match status" value="1"/>
</dbReference>
<accession>A0A8J2VZM1</accession>
<protein>
    <recommendedName>
        <fullName evidence="4">UBA domain-containing protein</fullName>
    </recommendedName>
</protein>
<feature type="region of interest" description="Disordered" evidence="1">
    <location>
        <begin position="431"/>
        <end position="465"/>
    </location>
</feature>
<proteinExistence type="predicted"/>
<evidence type="ECO:0000313" key="2">
    <source>
        <dbReference type="EMBL" id="CAH0099821.1"/>
    </source>
</evidence>
<dbReference type="Proteomes" id="UP000789390">
    <property type="component" value="Unassembled WGS sequence"/>
</dbReference>
<dbReference type="SUPFAM" id="SSF46934">
    <property type="entry name" value="UBA-like"/>
    <property type="match status" value="1"/>
</dbReference>
<evidence type="ECO:0000313" key="3">
    <source>
        <dbReference type="Proteomes" id="UP000789390"/>
    </source>
</evidence>
<sequence>MDCIKKEEVTLEQYEMSDDSIPTWALTLFTKMKTEICAEVHAKVAYSMRIMLDKFHEDLKSSFQSYHDSRTGDECSCKELNKCSEKLAALCGSQNLKGKEETKKRLKRIQQEIKKSNKLQKNVSESDTDNEKNVDMATPTNLITAQKYDPPKVSPPVPPRKSSPSKILVQTADSSETLDIAFSSETTELNSCNKELLTNLTKLLNLDRQELLNGSTEILNIEEQSPEYQLHNSEKEGNSQMTNADLLEKKLENQSTPNTLTSEVFSPSDSEFEVISMPPNANPVSQYARLPRDMSPVISDYDDSTSNDDFETETDFKFKDCQQIPIDQTNISQTSGTLYPALELKKMSLSMSMTSSTNSSTLLDGYMSSCSTEGAVALEPVIEPVIEIERERAPYCVPSEDVEKINSQEIVHNQPLPSEFLRDRKPYSHVPLEETKQQPQKPQPTPKPEQIPKVSRPPQQYQRDSTYRVDNLPESLWDEALTVAAQTRFPPPRYNAAKTAVGNLADTFVPGVPTQAVPNSPQPRNSPVRTQPAYRVEMASKEQKLHEMGFLDHGLNATLLIRHNGDMDRVIAELIEPI</sequence>
<evidence type="ECO:0000256" key="1">
    <source>
        <dbReference type="SAM" id="MobiDB-lite"/>
    </source>
</evidence>
<evidence type="ECO:0008006" key="4">
    <source>
        <dbReference type="Google" id="ProtNLM"/>
    </source>
</evidence>
<dbReference type="InterPro" id="IPR009060">
    <property type="entry name" value="UBA-like_sf"/>
</dbReference>
<feature type="region of interest" description="Disordered" evidence="1">
    <location>
        <begin position="114"/>
        <end position="167"/>
    </location>
</feature>
<keyword evidence="3" id="KW-1185">Reference proteome</keyword>
<dbReference type="OrthoDB" id="661148at2759"/>
<organism evidence="2 3">
    <name type="scientific">Daphnia galeata</name>
    <dbReference type="NCBI Taxonomy" id="27404"/>
    <lineage>
        <taxon>Eukaryota</taxon>
        <taxon>Metazoa</taxon>
        <taxon>Ecdysozoa</taxon>
        <taxon>Arthropoda</taxon>
        <taxon>Crustacea</taxon>
        <taxon>Branchiopoda</taxon>
        <taxon>Diplostraca</taxon>
        <taxon>Cladocera</taxon>
        <taxon>Anomopoda</taxon>
        <taxon>Daphniidae</taxon>
        <taxon>Daphnia</taxon>
    </lineage>
</organism>
<comment type="caution">
    <text evidence="2">The sequence shown here is derived from an EMBL/GenBank/DDBJ whole genome shotgun (WGS) entry which is preliminary data.</text>
</comment>
<feature type="compositionally biased region" description="Pro residues" evidence="1">
    <location>
        <begin position="152"/>
        <end position="161"/>
    </location>
</feature>
<gene>
    <name evidence="2" type="ORF">DGAL_LOCUS1979</name>
</gene>
<reference evidence="2" key="1">
    <citation type="submission" date="2021-11" db="EMBL/GenBank/DDBJ databases">
        <authorList>
            <person name="Schell T."/>
        </authorList>
    </citation>
    <scope>NUCLEOTIDE SEQUENCE</scope>
    <source>
        <strain evidence="2">M5</strain>
    </source>
</reference>
<dbReference type="CDD" id="cd14319">
    <property type="entry name" value="UBA_NBR1"/>
    <property type="match status" value="1"/>
</dbReference>
<dbReference type="AlphaFoldDB" id="A0A8J2VZM1"/>
<name>A0A8J2VZM1_9CRUS</name>
<dbReference type="EMBL" id="CAKKLH010000024">
    <property type="protein sequence ID" value="CAH0099821.1"/>
    <property type="molecule type" value="Genomic_DNA"/>
</dbReference>